<dbReference type="InterPro" id="IPR043128">
    <property type="entry name" value="Rev_trsase/Diguanyl_cyclase"/>
</dbReference>
<gene>
    <name evidence="2" type="ORF">Agub_g11244</name>
</gene>
<evidence type="ECO:0000259" key="1">
    <source>
        <dbReference type="Pfam" id="PF00078"/>
    </source>
</evidence>
<dbReference type="EMBL" id="BMAR01000028">
    <property type="protein sequence ID" value="GFR49242.1"/>
    <property type="molecule type" value="Genomic_DNA"/>
</dbReference>
<dbReference type="InterPro" id="IPR036397">
    <property type="entry name" value="RNaseH_sf"/>
</dbReference>
<dbReference type="InterPro" id="IPR000477">
    <property type="entry name" value="RT_dom"/>
</dbReference>
<feature type="non-terminal residue" evidence="2">
    <location>
        <position position="1"/>
    </location>
</feature>
<evidence type="ECO:0000313" key="2">
    <source>
        <dbReference type="EMBL" id="GFR49242.1"/>
    </source>
</evidence>
<dbReference type="Gene3D" id="3.30.70.270">
    <property type="match status" value="1"/>
</dbReference>
<dbReference type="PANTHER" id="PTHR33050">
    <property type="entry name" value="REVERSE TRANSCRIPTASE DOMAIN-CONTAINING PROTEIN"/>
    <property type="match status" value="1"/>
</dbReference>
<sequence>HAVLWMPDSAAETPSAGRWFGPGGVKLNTAAWQRHGIDTPASRNEASWTFHTTPPTSHHLRNYPSVREHSEWYASHIDELLRQGLVEAYDSKQHGPLRNFAATINPLHVVSKADGNLRPIIDPTASGVNDCMTKLPCPLPDLASILEHLPFQGALGKRDLASGFHHIKCSPEARRYMAFRHPTTEAVLRWVVLPFGASQSPPIFVELTNAACAIFQAECDRRGLRVKLFCFVDDYIILGVTHADVVGAFAVMDEIGGELGLEWKTSKDRGRNEHLRQLDFLGMLFDTEKMEMRISPDKRQRYAADVRALLDAAATGPVQRHLLESTVGRLTFIARACRWGFTFMQGLYDSLFCPTRPPATVGLAADAVEDLAFWWQVLRADSSVWDGVKRSAGIGLDLVRGEFIGQDGAVLFTDASGRGFGAVWGEAEVQGAWSEEERQLHISWLELKAVLRALQSWAASLAGRRVLVRCDNTQAVAAINHGSTRIPEGRSLSRQIAELAISSGFEVRAEHIPGVDNGQADRLSRRLDSAQDQNLRLKASIFRELCRKFSLRPTVDCCCDAHGSNRQPGCEVFYSAGRSVLGQEAELAGKALWAFPPQALVGEVLATLVAAARRDSRTRAVVVVPFWPERGWFRAFVRSRSAPFRVAQVLPRGGRLCVWPWGDEAGPSPYDMLVLRLP</sequence>
<dbReference type="Pfam" id="PF00078">
    <property type="entry name" value="RVT_1"/>
    <property type="match status" value="1"/>
</dbReference>
<reference evidence="2 3" key="1">
    <citation type="journal article" date="2021" name="Sci. Rep.">
        <title>Genome sequencing of the multicellular alga Astrephomene provides insights into convergent evolution of germ-soma differentiation.</title>
        <authorList>
            <person name="Yamashita S."/>
            <person name="Yamamoto K."/>
            <person name="Matsuzaki R."/>
            <person name="Suzuki S."/>
            <person name="Yamaguchi H."/>
            <person name="Hirooka S."/>
            <person name="Minakuchi Y."/>
            <person name="Miyagishima S."/>
            <person name="Kawachi M."/>
            <person name="Toyoda A."/>
            <person name="Nozaki H."/>
        </authorList>
    </citation>
    <scope>NUCLEOTIDE SEQUENCE [LARGE SCALE GENOMIC DNA]</scope>
    <source>
        <strain evidence="2 3">NIES-4017</strain>
    </source>
</reference>
<dbReference type="PANTHER" id="PTHR33050:SF7">
    <property type="entry name" value="RIBONUCLEASE H"/>
    <property type="match status" value="1"/>
</dbReference>
<dbReference type="InterPro" id="IPR043502">
    <property type="entry name" value="DNA/RNA_pol_sf"/>
</dbReference>
<proteinExistence type="predicted"/>
<accession>A0AAD3DYP2</accession>
<dbReference type="AlphaFoldDB" id="A0AAD3DYP2"/>
<dbReference type="GO" id="GO:0003676">
    <property type="term" value="F:nucleic acid binding"/>
    <property type="evidence" value="ECO:0007669"/>
    <property type="project" value="InterPro"/>
</dbReference>
<dbReference type="Proteomes" id="UP001054857">
    <property type="component" value="Unassembled WGS sequence"/>
</dbReference>
<comment type="caution">
    <text evidence="2">The sequence shown here is derived from an EMBL/GenBank/DDBJ whole genome shotgun (WGS) entry which is preliminary data.</text>
</comment>
<dbReference type="SUPFAM" id="SSF56672">
    <property type="entry name" value="DNA/RNA polymerases"/>
    <property type="match status" value="1"/>
</dbReference>
<dbReference type="Gene3D" id="3.10.10.10">
    <property type="entry name" value="HIV Type 1 Reverse Transcriptase, subunit A, domain 1"/>
    <property type="match status" value="1"/>
</dbReference>
<evidence type="ECO:0000313" key="3">
    <source>
        <dbReference type="Proteomes" id="UP001054857"/>
    </source>
</evidence>
<organism evidence="2 3">
    <name type="scientific">Astrephomene gubernaculifera</name>
    <dbReference type="NCBI Taxonomy" id="47775"/>
    <lineage>
        <taxon>Eukaryota</taxon>
        <taxon>Viridiplantae</taxon>
        <taxon>Chlorophyta</taxon>
        <taxon>core chlorophytes</taxon>
        <taxon>Chlorophyceae</taxon>
        <taxon>CS clade</taxon>
        <taxon>Chlamydomonadales</taxon>
        <taxon>Astrephomenaceae</taxon>
        <taxon>Astrephomene</taxon>
    </lineage>
</organism>
<feature type="domain" description="Reverse transcriptase" evidence="1">
    <location>
        <begin position="112"/>
        <end position="283"/>
    </location>
</feature>
<dbReference type="InterPro" id="IPR052055">
    <property type="entry name" value="Hepadnavirus_pol/RT"/>
</dbReference>
<keyword evidence="3" id="KW-1185">Reference proteome</keyword>
<dbReference type="CDD" id="cd09275">
    <property type="entry name" value="RNase_HI_RT_DIRS1"/>
    <property type="match status" value="1"/>
</dbReference>
<dbReference type="Gene3D" id="3.30.420.10">
    <property type="entry name" value="Ribonuclease H-like superfamily/Ribonuclease H"/>
    <property type="match status" value="1"/>
</dbReference>
<name>A0AAD3DYP2_9CHLO</name>
<protein>
    <recommendedName>
        <fullName evidence="1">Reverse transcriptase domain-containing protein</fullName>
    </recommendedName>
</protein>